<dbReference type="CDD" id="cd01949">
    <property type="entry name" value="GGDEF"/>
    <property type="match status" value="1"/>
</dbReference>
<dbReference type="Gene3D" id="3.30.450.40">
    <property type="match status" value="2"/>
</dbReference>
<dbReference type="Pfam" id="PF01590">
    <property type="entry name" value="GAF"/>
    <property type="match status" value="1"/>
</dbReference>
<dbReference type="GO" id="GO:0043709">
    <property type="term" value="P:cell adhesion involved in single-species biofilm formation"/>
    <property type="evidence" value="ECO:0007669"/>
    <property type="project" value="TreeGrafter"/>
</dbReference>
<dbReference type="PANTHER" id="PTHR45138">
    <property type="entry name" value="REGULATORY COMPONENTS OF SENSORY TRANSDUCTION SYSTEM"/>
    <property type="match status" value="1"/>
</dbReference>
<feature type="domain" description="GGDEF" evidence="1">
    <location>
        <begin position="513"/>
        <end position="642"/>
    </location>
</feature>
<dbReference type="NCBIfam" id="TIGR00254">
    <property type="entry name" value="GGDEF"/>
    <property type="match status" value="1"/>
</dbReference>
<gene>
    <name evidence="2" type="ORF">HII30_02600</name>
</gene>
<dbReference type="SUPFAM" id="SSF55781">
    <property type="entry name" value="GAF domain-like"/>
    <property type="match status" value="2"/>
</dbReference>
<name>A0A848M335_PAELE</name>
<organism evidence="2 3">
    <name type="scientific">Paenibacillus lemnae</name>
    <dbReference type="NCBI Taxonomy" id="1330551"/>
    <lineage>
        <taxon>Bacteria</taxon>
        <taxon>Bacillati</taxon>
        <taxon>Bacillota</taxon>
        <taxon>Bacilli</taxon>
        <taxon>Bacillales</taxon>
        <taxon>Paenibacillaceae</taxon>
        <taxon>Paenibacillus</taxon>
    </lineage>
</organism>
<proteinExistence type="predicted"/>
<dbReference type="InterPro" id="IPR003018">
    <property type="entry name" value="GAF"/>
</dbReference>
<dbReference type="GO" id="GO:1902201">
    <property type="term" value="P:negative regulation of bacterial-type flagellum-dependent cell motility"/>
    <property type="evidence" value="ECO:0007669"/>
    <property type="project" value="TreeGrafter"/>
</dbReference>
<dbReference type="AlphaFoldDB" id="A0A848M335"/>
<reference evidence="2 3" key="1">
    <citation type="submission" date="2020-04" db="EMBL/GenBank/DDBJ databases">
        <title>Paenibacillus algicola sp. nov., a novel marine bacterium producing alginate lyase.</title>
        <authorList>
            <person name="Huang H."/>
        </authorList>
    </citation>
    <scope>NUCLEOTIDE SEQUENCE [LARGE SCALE GENOMIC DNA]</scope>
    <source>
        <strain evidence="2 3">L7-75</strain>
    </source>
</reference>
<dbReference type="Pfam" id="PF00990">
    <property type="entry name" value="GGDEF"/>
    <property type="match status" value="1"/>
</dbReference>
<keyword evidence="3" id="KW-1185">Reference proteome</keyword>
<dbReference type="PROSITE" id="PS50887">
    <property type="entry name" value="GGDEF"/>
    <property type="match status" value="1"/>
</dbReference>
<dbReference type="PANTHER" id="PTHR45138:SF9">
    <property type="entry name" value="DIGUANYLATE CYCLASE DGCM-RELATED"/>
    <property type="match status" value="1"/>
</dbReference>
<dbReference type="InterPro" id="IPR029787">
    <property type="entry name" value="Nucleotide_cyclase"/>
</dbReference>
<dbReference type="Proteomes" id="UP000565468">
    <property type="component" value="Unassembled WGS sequence"/>
</dbReference>
<protein>
    <submittedName>
        <fullName evidence="2">Diguanylate cyclase</fullName>
    </submittedName>
</protein>
<dbReference type="InterPro" id="IPR043128">
    <property type="entry name" value="Rev_trsase/Diguanyl_cyclase"/>
</dbReference>
<dbReference type="EMBL" id="JABBPN010000002">
    <property type="protein sequence ID" value="NMO94679.1"/>
    <property type="molecule type" value="Genomic_DNA"/>
</dbReference>
<dbReference type="GO" id="GO:0005886">
    <property type="term" value="C:plasma membrane"/>
    <property type="evidence" value="ECO:0007669"/>
    <property type="project" value="TreeGrafter"/>
</dbReference>
<dbReference type="InterPro" id="IPR050469">
    <property type="entry name" value="Diguanylate_Cyclase"/>
</dbReference>
<dbReference type="SUPFAM" id="SSF55073">
    <property type="entry name" value="Nucleotide cyclase"/>
    <property type="match status" value="1"/>
</dbReference>
<accession>A0A848M335</accession>
<dbReference type="GO" id="GO:0052621">
    <property type="term" value="F:diguanylate cyclase activity"/>
    <property type="evidence" value="ECO:0007669"/>
    <property type="project" value="TreeGrafter"/>
</dbReference>
<dbReference type="SMART" id="SM00267">
    <property type="entry name" value="GGDEF"/>
    <property type="match status" value="1"/>
</dbReference>
<dbReference type="FunFam" id="3.30.70.270:FF:000001">
    <property type="entry name" value="Diguanylate cyclase domain protein"/>
    <property type="match status" value="1"/>
</dbReference>
<evidence type="ECO:0000313" key="3">
    <source>
        <dbReference type="Proteomes" id="UP000565468"/>
    </source>
</evidence>
<sequence length="647" mass="72650">MSASSLGTGDTGYVSGSGWHHMLDITLSDLPYLQPIIEESFLDWKEECAGLLSSIAGEWAVLRPDGTWFTGDPQLQDYFSAGDDPAVSDLIGSGSACAVRSEHVLGGRTVCAVPLLSRTHGDFFAALVSVTKGQDTERARFMTEAAGIILRSSFYRRFQQIFVTDLEVVYEQAAKEARRRSLLFQYVKRMHTRIDVDTVLNEVIESVLCVYPNADVQLFMSQDHESNHPLVKPLLLHHWQEEIYVRTFMEGTLTIVHNEAGKDAESEIGVPVGGKQGVYGVLHLKIPREHLPEIDLELLEMMADAGGTAFENAKLYEQSNVMIHELRMINELTQSLSKSLNLTDIYQFANQELRKILRADYCCILSMNEELGALEVTTCNAPWLAKEVFPKEYGVGGYVFQTKEPLILADYSEERPAESKLMESTGSNSLIATTLIVNGITRGVILMTHRKKHYFSYDDYRLLQTLSSHLGLAVGNASLHAEVRRMANRDMLTELYARHYLDEAIQQCQSRDFCGSLIVVDIDHFKRVNDTYGHQIGDKILKQVSSIVKSSIRQTDIAARWGGEELAVYLPGLNIEAALQVGERIRQRVEQETDPLVTVSCGVSEWNWTHERISVESLFYRADMALYEAKNSGRNRIVTEQAESSSE</sequence>
<dbReference type="InterPro" id="IPR000160">
    <property type="entry name" value="GGDEF_dom"/>
</dbReference>
<evidence type="ECO:0000259" key="1">
    <source>
        <dbReference type="PROSITE" id="PS50887"/>
    </source>
</evidence>
<dbReference type="Gene3D" id="3.30.70.270">
    <property type="match status" value="1"/>
</dbReference>
<dbReference type="SMART" id="SM00065">
    <property type="entry name" value="GAF"/>
    <property type="match status" value="2"/>
</dbReference>
<evidence type="ECO:0000313" key="2">
    <source>
        <dbReference type="EMBL" id="NMO94679.1"/>
    </source>
</evidence>
<comment type="caution">
    <text evidence="2">The sequence shown here is derived from an EMBL/GenBank/DDBJ whole genome shotgun (WGS) entry which is preliminary data.</text>
</comment>
<dbReference type="InterPro" id="IPR029016">
    <property type="entry name" value="GAF-like_dom_sf"/>
</dbReference>